<comment type="caution">
    <text evidence="1">The sequence shown here is derived from an EMBL/GenBank/DDBJ whole genome shotgun (WGS) entry which is preliminary data.</text>
</comment>
<evidence type="ECO:0000313" key="2">
    <source>
        <dbReference type="Proteomes" id="UP000299102"/>
    </source>
</evidence>
<protein>
    <submittedName>
        <fullName evidence="1">Uncharacterized protein</fullName>
    </submittedName>
</protein>
<dbReference type="AlphaFoldDB" id="A0A4C1XN91"/>
<dbReference type="Proteomes" id="UP000299102">
    <property type="component" value="Unassembled WGS sequence"/>
</dbReference>
<sequence>MRSWPPRLIHVIHNQFHLQKEGLAVDLSLSSLMAKHKALSNLIFERNVCGGDIRRNAEVTAERAAPGAGAGLLAAKVDLAYAWLADYTRGDRQVTIEKQATRLSDHIRED</sequence>
<organism evidence="1 2">
    <name type="scientific">Eumeta variegata</name>
    <name type="common">Bagworm moth</name>
    <name type="synonym">Eumeta japonica</name>
    <dbReference type="NCBI Taxonomy" id="151549"/>
    <lineage>
        <taxon>Eukaryota</taxon>
        <taxon>Metazoa</taxon>
        <taxon>Ecdysozoa</taxon>
        <taxon>Arthropoda</taxon>
        <taxon>Hexapoda</taxon>
        <taxon>Insecta</taxon>
        <taxon>Pterygota</taxon>
        <taxon>Neoptera</taxon>
        <taxon>Endopterygota</taxon>
        <taxon>Lepidoptera</taxon>
        <taxon>Glossata</taxon>
        <taxon>Ditrysia</taxon>
        <taxon>Tineoidea</taxon>
        <taxon>Psychidae</taxon>
        <taxon>Oiketicinae</taxon>
        <taxon>Eumeta</taxon>
    </lineage>
</organism>
<evidence type="ECO:0000313" key="1">
    <source>
        <dbReference type="EMBL" id="GBP64600.1"/>
    </source>
</evidence>
<reference evidence="1 2" key="1">
    <citation type="journal article" date="2019" name="Commun. Biol.">
        <title>The bagworm genome reveals a unique fibroin gene that provides high tensile strength.</title>
        <authorList>
            <person name="Kono N."/>
            <person name="Nakamura H."/>
            <person name="Ohtoshi R."/>
            <person name="Tomita M."/>
            <person name="Numata K."/>
            <person name="Arakawa K."/>
        </authorList>
    </citation>
    <scope>NUCLEOTIDE SEQUENCE [LARGE SCALE GENOMIC DNA]</scope>
</reference>
<dbReference type="EMBL" id="BGZK01000902">
    <property type="protein sequence ID" value="GBP64600.1"/>
    <property type="molecule type" value="Genomic_DNA"/>
</dbReference>
<accession>A0A4C1XN91</accession>
<gene>
    <name evidence="1" type="ORF">EVAR_32758_1</name>
</gene>
<name>A0A4C1XN91_EUMVA</name>
<proteinExistence type="predicted"/>
<keyword evidence="2" id="KW-1185">Reference proteome</keyword>